<dbReference type="SUPFAM" id="SSF57716">
    <property type="entry name" value="Glucocorticoid receptor-like (DNA-binding domain)"/>
    <property type="match status" value="1"/>
</dbReference>
<evidence type="ECO:0000256" key="3">
    <source>
        <dbReference type="HAMAP-Rule" id="MF_00649"/>
    </source>
</evidence>
<dbReference type="GO" id="GO:0006355">
    <property type="term" value="P:regulation of DNA-templated transcription"/>
    <property type="evidence" value="ECO:0007669"/>
    <property type="project" value="InterPro"/>
</dbReference>
<dbReference type="Pfam" id="PF03884">
    <property type="entry name" value="YacG"/>
    <property type="match status" value="1"/>
</dbReference>
<dbReference type="Proteomes" id="UP000190867">
    <property type="component" value="Unassembled WGS sequence"/>
</dbReference>
<dbReference type="HAMAP" id="MF_00649">
    <property type="entry name" value="DNA_gyrase_inhibitor_YacG"/>
    <property type="match status" value="1"/>
</dbReference>
<feature type="binding site" evidence="3">
    <location>
        <position position="31"/>
    </location>
    <ligand>
        <name>Zn(2+)</name>
        <dbReference type="ChEBI" id="CHEBI:29105"/>
    </ligand>
</feature>
<feature type="binding site" evidence="3">
    <location>
        <position position="27"/>
    </location>
    <ligand>
        <name>Zn(2+)</name>
        <dbReference type="ChEBI" id="CHEBI:29105"/>
    </ligand>
</feature>
<dbReference type="AlphaFoldDB" id="A0A1T0AUT7"/>
<protein>
    <recommendedName>
        <fullName evidence="3">DNA gyrase inhibitor YacG</fullName>
    </recommendedName>
</protein>
<comment type="subunit">
    <text evidence="3">Interacts with GyrB.</text>
</comment>
<evidence type="ECO:0000313" key="4">
    <source>
        <dbReference type="EMBL" id="OOS00268.1"/>
    </source>
</evidence>
<evidence type="ECO:0000313" key="5">
    <source>
        <dbReference type="Proteomes" id="UP000190867"/>
    </source>
</evidence>
<dbReference type="RefSeq" id="WP_078236183.1">
    <property type="nucleotide sequence ID" value="NZ_MUYA01000003.1"/>
</dbReference>
<dbReference type="GO" id="GO:0008657">
    <property type="term" value="F:DNA topoisomerase type II (double strand cut, ATP-hydrolyzing) inhibitor activity"/>
    <property type="evidence" value="ECO:0007669"/>
    <property type="project" value="UniProtKB-UniRule"/>
</dbReference>
<feature type="binding site" evidence="3">
    <location>
        <position position="11"/>
    </location>
    <ligand>
        <name>Zn(2+)</name>
        <dbReference type="ChEBI" id="CHEBI:29105"/>
    </ligand>
</feature>
<dbReference type="GO" id="GO:0008270">
    <property type="term" value="F:zinc ion binding"/>
    <property type="evidence" value="ECO:0007669"/>
    <property type="project" value="UniProtKB-UniRule"/>
</dbReference>
<comment type="cofactor">
    <cofactor evidence="3">
        <name>Zn(2+)</name>
        <dbReference type="ChEBI" id="CHEBI:29105"/>
    </cofactor>
    <text evidence="3">Binds 1 zinc ion.</text>
</comment>
<comment type="similarity">
    <text evidence="3">Belongs to the DNA gyrase inhibitor YacG family.</text>
</comment>
<organism evidence="4 5">
    <name type="scientific">Haemophilus paracuniculus</name>
    <dbReference type="NCBI Taxonomy" id="734"/>
    <lineage>
        <taxon>Bacteria</taxon>
        <taxon>Pseudomonadati</taxon>
        <taxon>Pseudomonadota</taxon>
        <taxon>Gammaproteobacteria</taxon>
        <taxon>Pasteurellales</taxon>
        <taxon>Pasteurellaceae</taxon>
        <taxon>Haemophilus</taxon>
    </lineage>
</organism>
<dbReference type="PANTHER" id="PTHR36150">
    <property type="entry name" value="DNA GYRASE INHIBITOR YACG"/>
    <property type="match status" value="1"/>
</dbReference>
<evidence type="ECO:0000256" key="2">
    <source>
        <dbReference type="ARBA" id="ARBA00022833"/>
    </source>
</evidence>
<sequence>MSEVIVNCPQCEKEVIWNEQSKYRPFCSERCKLIDLGEWADENRRIAGSLDESALEELIDQY</sequence>
<keyword evidence="2 3" id="KW-0862">Zinc</keyword>
<dbReference type="PANTHER" id="PTHR36150:SF1">
    <property type="entry name" value="DNA GYRASE INHIBITOR YACG"/>
    <property type="match status" value="1"/>
</dbReference>
<name>A0A1T0AUT7_9PAST</name>
<comment type="function">
    <text evidence="3">Inhibits all the catalytic activities of DNA gyrase by preventing its interaction with DNA. Acts by binding directly to the C-terminal domain of GyrB, which probably disrupts DNA binding by the gyrase.</text>
</comment>
<dbReference type="STRING" id="734.B0187_01920"/>
<dbReference type="OrthoDB" id="9809663at2"/>
<feature type="binding site" evidence="3">
    <location>
        <position position="8"/>
    </location>
    <ligand>
        <name>Zn(2+)</name>
        <dbReference type="ChEBI" id="CHEBI:29105"/>
    </ligand>
</feature>
<dbReference type="EMBL" id="MUYA01000003">
    <property type="protein sequence ID" value="OOS00268.1"/>
    <property type="molecule type" value="Genomic_DNA"/>
</dbReference>
<evidence type="ECO:0000256" key="1">
    <source>
        <dbReference type="ARBA" id="ARBA00022723"/>
    </source>
</evidence>
<dbReference type="Gene3D" id="3.30.50.10">
    <property type="entry name" value="Erythroid Transcription Factor GATA-1, subunit A"/>
    <property type="match status" value="1"/>
</dbReference>
<keyword evidence="1 3" id="KW-0479">Metal-binding</keyword>
<accession>A0A1T0AUT7</accession>
<dbReference type="NCBIfam" id="NF001638">
    <property type="entry name" value="PRK00418.1"/>
    <property type="match status" value="1"/>
</dbReference>
<comment type="caution">
    <text evidence="4">The sequence shown here is derived from an EMBL/GenBank/DDBJ whole genome shotgun (WGS) entry which is preliminary data.</text>
</comment>
<dbReference type="InterPro" id="IPR005584">
    <property type="entry name" value="DNA_gyrase_inhibitor_YacG"/>
</dbReference>
<reference evidence="4 5" key="1">
    <citation type="submission" date="2017-02" db="EMBL/GenBank/DDBJ databases">
        <title>Draft genome sequence of Haemophilus paracuniculus CCUG 43573 type strain.</title>
        <authorList>
            <person name="Engstrom-Jakobsson H."/>
            <person name="Salva-Serra F."/>
            <person name="Thorell K."/>
            <person name="Gonzales-Siles L."/>
            <person name="Karlsson R."/>
            <person name="Boulund F."/>
            <person name="Engstrand L."/>
            <person name="Kristiansson E."/>
            <person name="Moore E."/>
        </authorList>
    </citation>
    <scope>NUCLEOTIDE SEQUENCE [LARGE SCALE GENOMIC DNA]</scope>
    <source>
        <strain evidence="4 5">CCUG 43573</strain>
    </source>
</reference>
<gene>
    <name evidence="3" type="primary">yacG</name>
    <name evidence="4" type="ORF">B0187_01920</name>
</gene>
<dbReference type="InterPro" id="IPR013088">
    <property type="entry name" value="Znf_NHR/GATA"/>
</dbReference>
<keyword evidence="5" id="KW-1185">Reference proteome</keyword>
<proteinExistence type="inferred from homology"/>